<dbReference type="PROSITE" id="PS52004">
    <property type="entry name" value="KS3_2"/>
    <property type="match status" value="1"/>
</dbReference>
<dbReference type="NCBIfam" id="NF005589">
    <property type="entry name" value="PRK07314.1"/>
    <property type="match status" value="1"/>
</dbReference>
<dbReference type="PANTHER" id="PTHR11712:SF336">
    <property type="entry name" value="3-OXOACYL-[ACYL-CARRIER-PROTEIN] SYNTHASE, MITOCHONDRIAL"/>
    <property type="match status" value="1"/>
</dbReference>
<reference evidence="18" key="2">
    <citation type="journal article" date="2023" name="Biology">
        <title>Prokaryotic Life Associated with Coal-Fire Gas Vents Revealed by Metagenomics.</title>
        <authorList>
            <person name="Kadnikov V.V."/>
            <person name="Mardanov A.V."/>
            <person name="Beletsky A.V."/>
            <person name="Karnachuk O.V."/>
            <person name="Ravin N.V."/>
        </authorList>
    </citation>
    <scope>NUCLEOTIDE SEQUENCE</scope>
    <source>
        <strain evidence="18">Bu02</strain>
    </source>
</reference>
<evidence type="ECO:0000256" key="15">
    <source>
        <dbReference type="PIRSR" id="PIRSR000447-1"/>
    </source>
</evidence>
<dbReference type="FunFam" id="3.40.47.10:FF:000009">
    <property type="entry name" value="3-oxoacyl-[acyl-carrier-protein] synthase 2"/>
    <property type="match status" value="1"/>
</dbReference>
<evidence type="ECO:0000313" key="18">
    <source>
        <dbReference type="EMBL" id="QUL98368.1"/>
    </source>
</evidence>
<protein>
    <recommendedName>
        <fullName evidence="4 14">3-oxoacyl-[acyl-carrier-protein] synthase 2</fullName>
        <ecNumber evidence="3 14">2.3.1.179</ecNumber>
    </recommendedName>
</protein>
<dbReference type="Gene3D" id="3.40.47.10">
    <property type="match status" value="1"/>
</dbReference>
<evidence type="ECO:0000256" key="13">
    <source>
        <dbReference type="ARBA" id="ARBA00047659"/>
    </source>
</evidence>
<evidence type="ECO:0000259" key="17">
    <source>
        <dbReference type="PROSITE" id="PS52004"/>
    </source>
</evidence>
<reference evidence="18" key="1">
    <citation type="submission" date="2020-10" db="EMBL/GenBank/DDBJ databases">
        <authorList>
            <person name="Kadnikov V."/>
            <person name="Beletsky A.V."/>
            <person name="Mardanov A.V."/>
            <person name="Karnachuk O.V."/>
            <person name="Ravin N.V."/>
        </authorList>
    </citation>
    <scope>NUCLEOTIDE SEQUENCE</scope>
    <source>
        <strain evidence="18">Bu02</strain>
    </source>
</reference>
<evidence type="ECO:0000256" key="5">
    <source>
        <dbReference type="ARBA" id="ARBA00022516"/>
    </source>
</evidence>
<dbReference type="InterPro" id="IPR018201">
    <property type="entry name" value="Ketoacyl_synth_AS"/>
</dbReference>
<evidence type="ECO:0000256" key="14">
    <source>
        <dbReference type="PIRNR" id="PIRNR000447"/>
    </source>
</evidence>
<comment type="catalytic activity">
    <reaction evidence="13 14">
        <text>a fatty acyl-[ACP] + malonyl-[ACP] + H(+) = a 3-oxoacyl-[ACP] + holo-[ACP] + CO2</text>
        <dbReference type="Rhea" id="RHEA:22836"/>
        <dbReference type="Rhea" id="RHEA-COMP:9623"/>
        <dbReference type="Rhea" id="RHEA-COMP:9685"/>
        <dbReference type="Rhea" id="RHEA-COMP:9916"/>
        <dbReference type="Rhea" id="RHEA-COMP:14125"/>
        <dbReference type="ChEBI" id="CHEBI:15378"/>
        <dbReference type="ChEBI" id="CHEBI:16526"/>
        <dbReference type="ChEBI" id="CHEBI:64479"/>
        <dbReference type="ChEBI" id="CHEBI:78449"/>
        <dbReference type="ChEBI" id="CHEBI:78776"/>
        <dbReference type="ChEBI" id="CHEBI:138651"/>
    </reaction>
</comment>
<dbReference type="CDD" id="cd00834">
    <property type="entry name" value="KAS_I_II"/>
    <property type="match status" value="1"/>
</dbReference>
<accession>A0AAT9LCX1</accession>
<proteinExistence type="inferred from homology"/>
<gene>
    <name evidence="18" type="primary">fabF</name>
    <name evidence="18" type="ORF">IMF26_10170</name>
</gene>
<feature type="domain" description="Ketosynthase family 3 (KS3)" evidence="17">
    <location>
        <begin position="8"/>
        <end position="414"/>
    </location>
</feature>
<dbReference type="InterPro" id="IPR000794">
    <property type="entry name" value="Beta-ketoacyl_synthase"/>
</dbReference>
<keyword evidence="8" id="KW-0443">Lipid metabolism</keyword>
<dbReference type="PANTHER" id="PTHR11712">
    <property type="entry name" value="POLYKETIDE SYNTHASE-RELATED"/>
    <property type="match status" value="1"/>
</dbReference>
<dbReference type="GO" id="GO:0006633">
    <property type="term" value="P:fatty acid biosynthetic process"/>
    <property type="evidence" value="ECO:0007669"/>
    <property type="project" value="UniProtKB-UniRule"/>
</dbReference>
<dbReference type="SMART" id="SM00825">
    <property type="entry name" value="PKS_KS"/>
    <property type="match status" value="1"/>
</dbReference>
<keyword evidence="7" id="KW-0276">Fatty acid metabolism</keyword>
<dbReference type="GO" id="GO:0004315">
    <property type="term" value="F:3-oxoacyl-[acyl-carrier-protein] synthase activity"/>
    <property type="evidence" value="ECO:0007669"/>
    <property type="project" value="UniProtKB-UniRule"/>
</dbReference>
<keyword evidence="5 14" id="KW-0444">Lipid biosynthesis</keyword>
<dbReference type="GO" id="GO:0005829">
    <property type="term" value="C:cytosol"/>
    <property type="evidence" value="ECO:0007669"/>
    <property type="project" value="TreeGrafter"/>
</dbReference>
<comment type="similarity">
    <text evidence="2 14 16">Belongs to the thiolase-like superfamily. Beta-ketoacyl-ACP synthases family.</text>
</comment>
<dbReference type="AlphaFoldDB" id="A0AAT9LCX1"/>
<organism evidence="18">
    <name type="scientific">Candidatus Fermentithermobacillus carboniphilus</name>
    <dbReference type="NCBI Taxonomy" id="3085328"/>
    <lineage>
        <taxon>Bacteria</taxon>
        <taxon>Bacillati</taxon>
        <taxon>Bacillota</taxon>
        <taxon>Candidatus Fermentithermobacillia</taxon>
        <taxon>Candidatus Fermentithermobacillales</taxon>
        <taxon>Candidatus Fermentithermobacillaceae</taxon>
        <taxon>Candidatus Fermentithermobacillus</taxon>
    </lineage>
</organism>
<name>A0AAT9LCX1_9FIRM</name>
<evidence type="ECO:0000256" key="2">
    <source>
        <dbReference type="ARBA" id="ARBA00008467"/>
    </source>
</evidence>
<dbReference type="InterPro" id="IPR016039">
    <property type="entry name" value="Thiolase-like"/>
</dbReference>
<dbReference type="PIRSF" id="PIRSF000447">
    <property type="entry name" value="KAS_II"/>
    <property type="match status" value="1"/>
</dbReference>
<dbReference type="EC" id="2.3.1.179" evidence="3 14"/>
<evidence type="ECO:0000256" key="11">
    <source>
        <dbReference type="ARBA" id="ARBA00024006"/>
    </source>
</evidence>
<dbReference type="PROSITE" id="PS00606">
    <property type="entry name" value="KS3_1"/>
    <property type="match status" value="1"/>
</dbReference>
<keyword evidence="6 14" id="KW-0808">Transferase</keyword>
<sequence>MWPKVAPKRRVVVTGIGVISPIGIGVPEFWDNLMAGKSGIRPITRFPADDYPCRLAGEVDFDVTAYIDKREARKMDRFTQFAVVAARMAVEDAGVRGRFDPERSGVLLGSGIGGIETFSRELQVLLEKGPDRVSPFFIPMMIANMASGHVSMDLGLKGPISTVVTACASGTNAIGDAFKIIQRGDADLMVTGGTEAPILPVALAGFSAMKALSTQNELGSRACRPFDKNRDGFIMGEGAGIMVLESLEHALGRKAKIYAEIAGYGMSSDAYHITAPAPRGEGARRAMLAAISDAGISPSEVDYINAHGTSTPANDSTETMAIKDALGDHARKVAISSTKSMIGHLLGAAGAVEAIATVLALKNQVIPPTINYEEPDPECDLDYVPNRARPANIKVALKNSFGFGGQNACLVMKKFEG</sequence>
<dbReference type="InterPro" id="IPR014031">
    <property type="entry name" value="Ketoacyl_synth_C"/>
</dbReference>
<keyword evidence="9 14" id="KW-0275">Fatty acid biosynthesis</keyword>
<dbReference type="InterPro" id="IPR017568">
    <property type="entry name" value="3-oxoacyl-ACP_synth-2"/>
</dbReference>
<dbReference type="KEGG" id="fcz:IMF26_10170"/>
<dbReference type="InterPro" id="IPR020841">
    <property type="entry name" value="PKS_Beta-ketoAc_synthase_dom"/>
</dbReference>
<evidence type="ECO:0000256" key="7">
    <source>
        <dbReference type="ARBA" id="ARBA00022832"/>
    </source>
</evidence>
<dbReference type="NCBIfam" id="NF004970">
    <property type="entry name" value="PRK06333.1"/>
    <property type="match status" value="1"/>
</dbReference>
<evidence type="ECO:0000256" key="6">
    <source>
        <dbReference type="ARBA" id="ARBA00022679"/>
    </source>
</evidence>
<dbReference type="SUPFAM" id="SSF53901">
    <property type="entry name" value="Thiolase-like"/>
    <property type="match status" value="2"/>
</dbReference>
<dbReference type="NCBIfam" id="TIGR03150">
    <property type="entry name" value="fabF"/>
    <property type="match status" value="1"/>
</dbReference>
<evidence type="ECO:0000256" key="16">
    <source>
        <dbReference type="RuleBase" id="RU003694"/>
    </source>
</evidence>
<comment type="pathway">
    <text evidence="1 14">Lipid metabolism; fatty acid biosynthesis.</text>
</comment>
<dbReference type="Pfam" id="PF00109">
    <property type="entry name" value="ketoacyl-synt"/>
    <property type="match status" value="1"/>
</dbReference>
<keyword evidence="10 14" id="KW-0012">Acyltransferase</keyword>
<evidence type="ECO:0000256" key="9">
    <source>
        <dbReference type="ARBA" id="ARBA00023160"/>
    </source>
</evidence>
<dbReference type="InterPro" id="IPR014030">
    <property type="entry name" value="Ketoacyl_synth_N"/>
</dbReference>
<dbReference type="EMBL" id="CP062796">
    <property type="protein sequence ID" value="QUL98368.1"/>
    <property type="molecule type" value="Genomic_DNA"/>
</dbReference>
<evidence type="ECO:0000256" key="10">
    <source>
        <dbReference type="ARBA" id="ARBA00023315"/>
    </source>
</evidence>
<feature type="active site" description="For beta-ketoacyl synthase activity" evidence="15">
    <location>
        <position position="167"/>
    </location>
</feature>
<comment type="function">
    <text evidence="11 14">Involved in the type II fatty acid elongation cycle. Catalyzes the elongation of a wide range of acyl-ACP by the addition of two carbons from malonyl-ACP to an acyl acceptor. Can efficiently catalyze the conversion of palmitoleoyl-ACP (cis-hexadec-9-enoyl-ACP) to cis-vaccenoyl-ACP (cis-octadec-11-enoyl-ACP), an essential step in the thermal regulation of fatty acid composition.</text>
</comment>
<evidence type="ECO:0000256" key="8">
    <source>
        <dbReference type="ARBA" id="ARBA00023098"/>
    </source>
</evidence>
<evidence type="ECO:0000256" key="1">
    <source>
        <dbReference type="ARBA" id="ARBA00005194"/>
    </source>
</evidence>
<evidence type="ECO:0000256" key="3">
    <source>
        <dbReference type="ARBA" id="ARBA00012356"/>
    </source>
</evidence>
<evidence type="ECO:0000256" key="12">
    <source>
        <dbReference type="ARBA" id="ARBA00047318"/>
    </source>
</evidence>
<dbReference type="Pfam" id="PF02801">
    <property type="entry name" value="Ketoacyl-synt_C"/>
    <property type="match status" value="1"/>
</dbReference>
<evidence type="ECO:0000256" key="4">
    <source>
        <dbReference type="ARBA" id="ARBA00014657"/>
    </source>
</evidence>
<comment type="catalytic activity">
    <reaction evidence="12 14">
        <text>(9Z)-hexadecenoyl-[ACP] + malonyl-[ACP] + H(+) = 3-oxo-(11Z)-octadecenoyl-[ACP] + holo-[ACP] + CO2</text>
        <dbReference type="Rhea" id="RHEA:55040"/>
        <dbReference type="Rhea" id="RHEA-COMP:9623"/>
        <dbReference type="Rhea" id="RHEA-COMP:9685"/>
        <dbReference type="Rhea" id="RHEA-COMP:10800"/>
        <dbReference type="Rhea" id="RHEA-COMP:14074"/>
        <dbReference type="ChEBI" id="CHEBI:15378"/>
        <dbReference type="ChEBI" id="CHEBI:16526"/>
        <dbReference type="ChEBI" id="CHEBI:64479"/>
        <dbReference type="ChEBI" id="CHEBI:78449"/>
        <dbReference type="ChEBI" id="CHEBI:83989"/>
        <dbReference type="ChEBI" id="CHEBI:138538"/>
        <dbReference type="EC" id="2.3.1.179"/>
    </reaction>
</comment>